<name>A0ABS9Y8H2_9ACTN</name>
<evidence type="ECO:0000313" key="3">
    <source>
        <dbReference type="Proteomes" id="UP001165269"/>
    </source>
</evidence>
<comment type="caution">
    <text evidence="2">The sequence shown here is derived from an EMBL/GenBank/DDBJ whole genome shotgun (WGS) entry which is preliminary data.</text>
</comment>
<evidence type="ECO:0000313" key="2">
    <source>
        <dbReference type="EMBL" id="MCI3273530.1"/>
    </source>
</evidence>
<feature type="region of interest" description="Disordered" evidence="1">
    <location>
        <begin position="108"/>
        <end position="134"/>
    </location>
</feature>
<sequence length="150" mass="16674">MTTPKRLDGARFMRTVGKELADRLKETVPSLQLDDRDLPIDGGQDEEEDLARLLIAAAWYQVNYRTPIGFAYTPLSITAREDPGTFTFERLFQLPHCTMVADIVAPPQGRRRPAAGRARPFPEDSTPGPTFSTHHLTADADLAVDGLLLR</sequence>
<dbReference type="Proteomes" id="UP001165269">
    <property type="component" value="Unassembled WGS sequence"/>
</dbReference>
<reference evidence="2" key="1">
    <citation type="submission" date="2022-03" db="EMBL/GenBank/DDBJ databases">
        <title>Streptomyces 7R015 and 7R016 isolated from Barleria lupulina in Thailand.</title>
        <authorList>
            <person name="Kanchanasin P."/>
            <person name="Phongsopitanun W."/>
            <person name="Tanasupawat S."/>
        </authorList>
    </citation>
    <scope>NUCLEOTIDE SEQUENCE</scope>
    <source>
        <strain evidence="2">7R015</strain>
    </source>
</reference>
<accession>A0ABS9Y8H2</accession>
<keyword evidence="3" id="KW-1185">Reference proteome</keyword>
<proteinExistence type="predicted"/>
<protein>
    <submittedName>
        <fullName evidence="2">Uncharacterized protein</fullName>
    </submittedName>
</protein>
<organism evidence="2 3">
    <name type="scientific">Streptomyces cylindrosporus</name>
    <dbReference type="NCBI Taxonomy" id="2927583"/>
    <lineage>
        <taxon>Bacteria</taxon>
        <taxon>Bacillati</taxon>
        <taxon>Actinomycetota</taxon>
        <taxon>Actinomycetes</taxon>
        <taxon>Kitasatosporales</taxon>
        <taxon>Streptomycetaceae</taxon>
        <taxon>Streptomyces</taxon>
    </lineage>
</organism>
<dbReference type="EMBL" id="JALDAY010000006">
    <property type="protein sequence ID" value="MCI3273530.1"/>
    <property type="molecule type" value="Genomic_DNA"/>
</dbReference>
<gene>
    <name evidence="2" type="ORF">MQP27_20760</name>
</gene>
<dbReference type="RefSeq" id="WP_242766786.1">
    <property type="nucleotide sequence ID" value="NZ_JALDAY010000006.1"/>
</dbReference>
<evidence type="ECO:0000256" key="1">
    <source>
        <dbReference type="SAM" id="MobiDB-lite"/>
    </source>
</evidence>